<protein>
    <submittedName>
        <fullName evidence="1">Uncharacterized protein</fullName>
    </submittedName>
</protein>
<accession>A0A8S5NLY1</accession>
<dbReference type="EMBL" id="BK015191">
    <property type="protein sequence ID" value="DAD95248.1"/>
    <property type="molecule type" value="Genomic_DNA"/>
</dbReference>
<proteinExistence type="predicted"/>
<sequence>MTNIDNDKLLQFVSKEICYQPESFKQFTKDKKYYLQK</sequence>
<name>A0A8S5NLY1_9CAUD</name>
<evidence type="ECO:0000313" key="1">
    <source>
        <dbReference type="EMBL" id="DAD95248.1"/>
    </source>
</evidence>
<reference evidence="1" key="1">
    <citation type="journal article" date="2021" name="Proc. Natl. Acad. Sci. U.S.A.">
        <title>A Catalog of Tens of Thousands of Viruses from Human Metagenomes Reveals Hidden Associations with Chronic Diseases.</title>
        <authorList>
            <person name="Tisza M.J."/>
            <person name="Buck C.B."/>
        </authorList>
    </citation>
    <scope>NUCLEOTIDE SEQUENCE</scope>
    <source>
        <strain evidence="1">CtsNK10</strain>
    </source>
</reference>
<organism evidence="1">
    <name type="scientific">Podoviridae sp. ctsNK10</name>
    <dbReference type="NCBI Taxonomy" id="2826582"/>
    <lineage>
        <taxon>Viruses</taxon>
        <taxon>Duplodnaviria</taxon>
        <taxon>Heunggongvirae</taxon>
        <taxon>Uroviricota</taxon>
        <taxon>Caudoviricetes</taxon>
    </lineage>
</organism>